<evidence type="ECO:0000256" key="2">
    <source>
        <dbReference type="ARBA" id="ARBA00023015"/>
    </source>
</evidence>
<dbReference type="GO" id="GO:0006351">
    <property type="term" value="P:DNA-templated transcription"/>
    <property type="evidence" value="ECO:0007669"/>
    <property type="project" value="TreeGrafter"/>
</dbReference>
<accession>A0A2A4FI68</accession>
<keyword evidence="3" id="KW-0238">DNA-binding</keyword>
<dbReference type="PROSITE" id="PS50931">
    <property type="entry name" value="HTH_LYSR"/>
    <property type="match status" value="1"/>
</dbReference>
<dbReference type="SUPFAM" id="SSF53850">
    <property type="entry name" value="Periplasmic binding protein-like II"/>
    <property type="match status" value="1"/>
</dbReference>
<dbReference type="InterPro" id="IPR058163">
    <property type="entry name" value="LysR-type_TF_proteobact-type"/>
</dbReference>
<comment type="caution">
    <text evidence="6">The sequence shown here is derived from an EMBL/GenBank/DDBJ whole genome shotgun (WGS) entry which is preliminary data.</text>
</comment>
<keyword evidence="2" id="KW-0805">Transcription regulation</keyword>
<dbReference type="EMBL" id="MTZU01000028">
    <property type="protein sequence ID" value="PCE32360.1"/>
    <property type="molecule type" value="Genomic_DNA"/>
</dbReference>
<dbReference type="Gene3D" id="3.40.190.290">
    <property type="match status" value="1"/>
</dbReference>
<dbReference type="CDD" id="cd08473">
    <property type="entry name" value="PBP2_CrgA_like_4"/>
    <property type="match status" value="1"/>
</dbReference>
<dbReference type="FunFam" id="1.10.10.10:FF:000001">
    <property type="entry name" value="LysR family transcriptional regulator"/>
    <property type="match status" value="1"/>
</dbReference>
<dbReference type="GO" id="GO:0003700">
    <property type="term" value="F:DNA-binding transcription factor activity"/>
    <property type="evidence" value="ECO:0007669"/>
    <property type="project" value="InterPro"/>
</dbReference>
<dbReference type="SUPFAM" id="SSF46785">
    <property type="entry name" value="Winged helix' DNA-binding domain"/>
    <property type="match status" value="1"/>
</dbReference>
<dbReference type="InterPro" id="IPR000847">
    <property type="entry name" value="LysR_HTH_N"/>
</dbReference>
<name>A0A2A4FI68_9BURK</name>
<reference evidence="6 7" key="1">
    <citation type="submission" date="2017-01" db="EMBL/GenBank/DDBJ databases">
        <title>Whole-Genome Shotgun Sequencing of Two beta-Proteobacterial Species in Search of the Bulgecin Biosynthetic Cluster.</title>
        <authorList>
            <person name="Horsman M.E."/>
            <person name="Marous D.R."/>
            <person name="Li R."/>
            <person name="Oliver R.A."/>
            <person name="Byun B."/>
            <person name="Emrich S.J."/>
            <person name="Boggess B."/>
            <person name="Townsend C.A."/>
            <person name="Mobashery S."/>
        </authorList>
    </citation>
    <scope>NUCLEOTIDE SEQUENCE [LARGE SCALE GENOMIC DNA]</scope>
    <source>
        <strain evidence="6 7">ATCC 31433</strain>
    </source>
</reference>
<dbReference type="PANTHER" id="PTHR30537">
    <property type="entry name" value="HTH-TYPE TRANSCRIPTIONAL REGULATOR"/>
    <property type="match status" value="1"/>
</dbReference>
<dbReference type="GO" id="GO:0043565">
    <property type="term" value="F:sequence-specific DNA binding"/>
    <property type="evidence" value="ECO:0007669"/>
    <property type="project" value="TreeGrafter"/>
</dbReference>
<dbReference type="InterPro" id="IPR036388">
    <property type="entry name" value="WH-like_DNA-bd_sf"/>
</dbReference>
<evidence type="ECO:0000256" key="1">
    <source>
        <dbReference type="ARBA" id="ARBA00009437"/>
    </source>
</evidence>
<dbReference type="Pfam" id="PF00126">
    <property type="entry name" value="HTH_1"/>
    <property type="match status" value="1"/>
</dbReference>
<evidence type="ECO:0000313" key="7">
    <source>
        <dbReference type="Proteomes" id="UP000217994"/>
    </source>
</evidence>
<feature type="domain" description="HTH lysR-type" evidence="5">
    <location>
        <begin position="15"/>
        <end position="72"/>
    </location>
</feature>
<keyword evidence="4" id="KW-0804">Transcription</keyword>
<dbReference type="InterPro" id="IPR005119">
    <property type="entry name" value="LysR_subst-bd"/>
</dbReference>
<evidence type="ECO:0000256" key="3">
    <source>
        <dbReference type="ARBA" id="ARBA00023125"/>
    </source>
</evidence>
<proteinExistence type="inferred from homology"/>
<evidence type="ECO:0000313" key="6">
    <source>
        <dbReference type="EMBL" id="PCE32360.1"/>
    </source>
</evidence>
<evidence type="ECO:0000256" key="4">
    <source>
        <dbReference type="ARBA" id="ARBA00023163"/>
    </source>
</evidence>
<dbReference type="InterPro" id="IPR036390">
    <property type="entry name" value="WH_DNA-bd_sf"/>
</dbReference>
<dbReference type="PANTHER" id="PTHR30537:SF31">
    <property type="entry name" value="TRANSCRIPTIONAL REGULATOR, LYSR FAMILY"/>
    <property type="match status" value="1"/>
</dbReference>
<gene>
    <name evidence="6" type="ORF">BZL54_10900</name>
</gene>
<sequence length="314" mass="34654">MSRLSSRTVAPTLGYDLNDLYYFVQVVEYGGFAQAGRALRLPRSRLSRRIALLEKRLGVMLIRRSTRTFAVTEIGAAYYARCKSMLENADAAQALVKTARTHACGTIRVSCPIALLHAHVGAMLVAFAAQYPDIDIELVGMNRRVDVVRERLDLALYARPQPWDSPDLVVRVLGHSTQLLVASPALLDRLGQPRLPADLQAWPSMGFGPPVTGHAWTLVGPSGTETLVRHRPRFVTTDLLTLRRAAVAGIGVVQLPLMVARAALDDGSLVRVLPRWSLQRDMIHALFPTRKGMPHAIRLLLDFLAQRFDAIAEG</sequence>
<evidence type="ECO:0000259" key="5">
    <source>
        <dbReference type="PROSITE" id="PS50931"/>
    </source>
</evidence>
<organism evidence="6 7">
    <name type="scientific">Burkholderia ubonensis subsp. mesacidophila</name>
    <dbReference type="NCBI Taxonomy" id="265293"/>
    <lineage>
        <taxon>Bacteria</taxon>
        <taxon>Pseudomonadati</taxon>
        <taxon>Pseudomonadota</taxon>
        <taxon>Betaproteobacteria</taxon>
        <taxon>Burkholderiales</taxon>
        <taxon>Burkholderiaceae</taxon>
        <taxon>Burkholderia</taxon>
        <taxon>Burkholderia cepacia complex</taxon>
    </lineage>
</organism>
<dbReference type="Proteomes" id="UP000217994">
    <property type="component" value="Unassembled WGS sequence"/>
</dbReference>
<dbReference type="Pfam" id="PF03466">
    <property type="entry name" value="LysR_substrate"/>
    <property type="match status" value="1"/>
</dbReference>
<dbReference type="Gene3D" id="1.10.10.10">
    <property type="entry name" value="Winged helix-like DNA-binding domain superfamily/Winged helix DNA-binding domain"/>
    <property type="match status" value="1"/>
</dbReference>
<dbReference type="AlphaFoldDB" id="A0A2A4FI68"/>
<protein>
    <submittedName>
        <fullName evidence="6">LysR family transcriptional regulator</fullName>
    </submittedName>
</protein>
<comment type="similarity">
    <text evidence="1">Belongs to the LysR transcriptional regulatory family.</text>
</comment>